<sequence length="104" mass="11943">MRCWTADEEKALVEAMKDLVVRGYKADNGFKSGYQNLLEQAMMQAFPSTTLKAEPRINSRIITDSNARNMRFKTWPLYGDWVEIFGKNRATGEGAKGYIVVWKM</sequence>
<dbReference type="Proteomes" id="UP000826271">
    <property type="component" value="Unassembled WGS sequence"/>
</dbReference>
<dbReference type="PANTHER" id="PTHR46250:SF17">
    <property type="entry name" value="MYB_SANT-LIKE DOMAIN-CONTAINING PROTEIN"/>
    <property type="match status" value="1"/>
</dbReference>
<accession>A0AAV6WJ41</accession>
<evidence type="ECO:0000313" key="2">
    <source>
        <dbReference type="Proteomes" id="UP000826271"/>
    </source>
</evidence>
<keyword evidence="2" id="KW-1185">Reference proteome</keyword>
<dbReference type="EMBL" id="WHWC01000013">
    <property type="protein sequence ID" value="KAG8371126.1"/>
    <property type="molecule type" value="Genomic_DNA"/>
</dbReference>
<gene>
    <name evidence="1" type="ORF">BUALT_Bualt13G0054400</name>
</gene>
<proteinExistence type="predicted"/>
<evidence type="ECO:0000313" key="1">
    <source>
        <dbReference type="EMBL" id="KAG8371126.1"/>
    </source>
</evidence>
<comment type="caution">
    <text evidence="1">The sequence shown here is derived from an EMBL/GenBank/DDBJ whole genome shotgun (WGS) entry which is preliminary data.</text>
</comment>
<name>A0AAV6WJ41_9LAMI</name>
<dbReference type="PANTHER" id="PTHR46250">
    <property type="entry name" value="MYB/SANT-LIKE DNA-BINDING DOMAIN PROTEIN-RELATED"/>
    <property type="match status" value="1"/>
</dbReference>
<protein>
    <submittedName>
        <fullName evidence="1">Uncharacterized protein</fullName>
    </submittedName>
</protein>
<organism evidence="1 2">
    <name type="scientific">Buddleja alternifolia</name>
    <dbReference type="NCBI Taxonomy" id="168488"/>
    <lineage>
        <taxon>Eukaryota</taxon>
        <taxon>Viridiplantae</taxon>
        <taxon>Streptophyta</taxon>
        <taxon>Embryophyta</taxon>
        <taxon>Tracheophyta</taxon>
        <taxon>Spermatophyta</taxon>
        <taxon>Magnoliopsida</taxon>
        <taxon>eudicotyledons</taxon>
        <taxon>Gunneridae</taxon>
        <taxon>Pentapetalae</taxon>
        <taxon>asterids</taxon>
        <taxon>lamiids</taxon>
        <taxon>Lamiales</taxon>
        <taxon>Scrophulariaceae</taxon>
        <taxon>Buddlejeae</taxon>
        <taxon>Buddleja</taxon>
    </lineage>
</organism>
<dbReference type="AlphaFoldDB" id="A0AAV6WJ41"/>
<reference evidence="1" key="1">
    <citation type="submission" date="2019-10" db="EMBL/GenBank/DDBJ databases">
        <authorList>
            <person name="Zhang R."/>
            <person name="Pan Y."/>
            <person name="Wang J."/>
            <person name="Ma R."/>
            <person name="Yu S."/>
        </authorList>
    </citation>
    <scope>NUCLEOTIDE SEQUENCE</scope>
    <source>
        <strain evidence="1">LA-IB0</strain>
        <tissue evidence="1">Leaf</tissue>
    </source>
</reference>